<dbReference type="InterPro" id="IPR052164">
    <property type="entry name" value="Anthracycline_SecMetBiosynth"/>
</dbReference>
<accession>A0A8H6K434</accession>
<evidence type="ECO:0000313" key="3">
    <source>
        <dbReference type="Proteomes" id="UP000654918"/>
    </source>
</evidence>
<organism evidence="2 3">
    <name type="scientific">Colletotrichum plurivorum</name>
    <dbReference type="NCBI Taxonomy" id="2175906"/>
    <lineage>
        <taxon>Eukaryota</taxon>
        <taxon>Fungi</taxon>
        <taxon>Dikarya</taxon>
        <taxon>Ascomycota</taxon>
        <taxon>Pezizomycotina</taxon>
        <taxon>Sordariomycetes</taxon>
        <taxon>Hypocreomycetidae</taxon>
        <taxon>Glomerellales</taxon>
        <taxon>Glomerellaceae</taxon>
        <taxon>Colletotrichum</taxon>
        <taxon>Colletotrichum orchidearum species complex</taxon>
    </lineage>
</organism>
<dbReference type="InterPro" id="IPR004360">
    <property type="entry name" value="Glyas_Fos-R_dOase_dom"/>
</dbReference>
<proteinExistence type="predicted"/>
<dbReference type="Proteomes" id="UP000654918">
    <property type="component" value="Unassembled WGS sequence"/>
</dbReference>
<evidence type="ECO:0000313" key="2">
    <source>
        <dbReference type="EMBL" id="KAF6824018.1"/>
    </source>
</evidence>
<dbReference type="PROSITE" id="PS51819">
    <property type="entry name" value="VOC"/>
    <property type="match status" value="1"/>
</dbReference>
<name>A0A8H6K434_9PEZI</name>
<sequence>MSPDTQQDSTAAPNPFGQMCWLEVPVSDPARAARFYTAVLGWECAEASMPSPTPGIKTVHFFNKGDLHGGFLLMEAGNQITNHDETNPERMPVLPTFCVQSIDETLGEVERLGGKVRVPKTKIGDGMGFFCRFIDCEGNMIGVWAQE</sequence>
<dbReference type="InterPro" id="IPR037523">
    <property type="entry name" value="VOC_core"/>
</dbReference>
<dbReference type="SUPFAM" id="SSF54593">
    <property type="entry name" value="Glyoxalase/Bleomycin resistance protein/Dihydroxybiphenyl dioxygenase"/>
    <property type="match status" value="1"/>
</dbReference>
<evidence type="ECO:0000259" key="1">
    <source>
        <dbReference type="PROSITE" id="PS51819"/>
    </source>
</evidence>
<dbReference type="Gene3D" id="3.10.180.10">
    <property type="entry name" value="2,3-Dihydroxybiphenyl 1,2-Dioxygenase, domain 1"/>
    <property type="match status" value="1"/>
</dbReference>
<keyword evidence="3" id="KW-1185">Reference proteome</keyword>
<gene>
    <name evidence="2" type="ORF">CPLU01_11086</name>
</gene>
<dbReference type="EMBL" id="WIGO01000201">
    <property type="protein sequence ID" value="KAF6824018.1"/>
    <property type="molecule type" value="Genomic_DNA"/>
</dbReference>
<dbReference type="PANTHER" id="PTHR33993">
    <property type="entry name" value="GLYOXALASE-RELATED"/>
    <property type="match status" value="1"/>
</dbReference>
<dbReference type="CDD" id="cd07247">
    <property type="entry name" value="SgaA_N_like"/>
    <property type="match status" value="1"/>
</dbReference>
<dbReference type="Pfam" id="PF00903">
    <property type="entry name" value="Glyoxalase"/>
    <property type="match status" value="1"/>
</dbReference>
<dbReference type="InterPro" id="IPR029068">
    <property type="entry name" value="Glyas_Bleomycin-R_OHBP_Dase"/>
</dbReference>
<dbReference type="GO" id="GO:0051213">
    <property type="term" value="F:dioxygenase activity"/>
    <property type="evidence" value="ECO:0007669"/>
    <property type="project" value="UniProtKB-KW"/>
</dbReference>
<feature type="domain" description="VOC" evidence="1">
    <location>
        <begin position="18"/>
        <end position="146"/>
    </location>
</feature>
<keyword evidence="2" id="KW-0223">Dioxygenase</keyword>
<protein>
    <submittedName>
        <fullName evidence="2">Glyoxalase bleomycin resistance protein dioxygenase</fullName>
    </submittedName>
</protein>
<keyword evidence="2" id="KW-0560">Oxidoreductase</keyword>
<comment type="caution">
    <text evidence="2">The sequence shown here is derived from an EMBL/GenBank/DDBJ whole genome shotgun (WGS) entry which is preliminary data.</text>
</comment>
<dbReference type="PANTHER" id="PTHR33993:SF2">
    <property type="entry name" value="VOC DOMAIN-CONTAINING PROTEIN"/>
    <property type="match status" value="1"/>
</dbReference>
<dbReference type="AlphaFoldDB" id="A0A8H6K434"/>
<reference evidence="2" key="1">
    <citation type="journal article" date="2020" name="Phytopathology">
        <title>Genome Sequence Resources of Colletotrichum truncatum, C. plurivorum, C. musicola, and C. sojae: Four Species Pathogenic to Soybean (Glycine max).</title>
        <authorList>
            <person name="Rogerio F."/>
            <person name="Boufleur T.R."/>
            <person name="Ciampi-Guillardi M."/>
            <person name="Sukno S.A."/>
            <person name="Thon M.R."/>
            <person name="Massola Junior N.S."/>
            <person name="Baroncelli R."/>
        </authorList>
    </citation>
    <scope>NUCLEOTIDE SEQUENCE</scope>
    <source>
        <strain evidence="2">LFN00145</strain>
    </source>
</reference>